<evidence type="ECO:0000313" key="2">
    <source>
        <dbReference type="EMBL" id="RPD55957.1"/>
    </source>
</evidence>
<gene>
    <name evidence="2" type="ORF">L227DRAFT_614836</name>
</gene>
<organism evidence="2 3">
    <name type="scientific">Lentinus tigrinus ALCF2SS1-6</name>
    <dbReference type="NCBI Taxonomy" id="1328759"/>
    <lineage>
        <taxon>Eukaryota</taxon>
        <taxon>Fungi</taxon>
        <taxon>Dikarya</taxon>
        <taxon>Basidiomycota</taxon>
        <taxon>Agaricomycotina</taxon>
        <taxon>Agaricomycetes</taxon>
        <taxon>Polyporales</taxon>
        <taxon>Polyporaceae</taxon>
        <taxon>Lentinus</taxon>
    </lineage>
</organism>
<dbReference type="Gene3D" id="3.80.10.10">
    <property type="entry name" value="Ribonuclease Inhibitor"/>
    <property type="match status" value="1"/>
</dbReference>
<dbReference type="InterPro" id="IPR032675">
    <property type="entry name" value="LRR_dom_sf"/>
</dbReference>
<keyword evidence="1" id="KW-0175">Coiled coil</keyword>
<dbReference type="AlphaFoldDB" id="A0A5C2RY08"/>
<dbReference type="STRING" id="1328759.A0A5C2RY08"/>
<protein>
    <submittedName>
        <fullName evidence="2">Uncharacterized protein</fullName>
    </submittedName>
</protein>
<evidence type="ECO:0000256" key="1">
    <source>
        <dbReference type="SAM" id="Coils"/>
    </source>
</evidence>
<proteinExistence type="predicted"/>
<dbReference type="Proteomes" id="UP000313359">
    <property type="component" value="Unassembled WGS sequence"/>
</dbReference>
<dbReference type="SUPFAM" id="SSF52047">
    <property type="entry name" value="RNI-like"/>
    <property type="match status" value="1"/>
</dbReference>
<dbReference type="EMBL" id="ML122291">
    <property type="protein sequence ID" value="RPD55957.1"/>
    <property type="molecule type" value="Genomic_DNA"/>
</dbReference>
<sequence>MDPTPSYHDLAAWDDLNLLVEPETDIPDDPRQVDPRQPPPELVQLDHFIQELEKRLQSLKLRRAKLLDDRALISRLPPELLSRVFALGVDESFDLLPTLLLVSVSWRNVALTTASLWSYIVLDADWAWRVPAFLRRMRVYLQRSQASKLFIDLDFRQFENPANVETVMVEIGPHLWRCYSFNVSVLDWFRMRQVQEHASGLGPALEDLYLCIDSSESETQEPFSVLSQQCPRLGYVVLEHAPLNCIQVPMPSLRHLHLLRDHRCHSSARIAYPFNELVAIVTSSPLKCLKLRSAVFTLEASEDVFKALPSPKELPDLKDLTFDAVDSGSITLFFEATALPALEILSVNAGEDLQWLMRISLTPSQFPSLRLLDLRNCNFSGPALVPFVRALHRLPQITGLGISSPLTGVVGTRVFDMLAAGPDTLGQWLLPRLEALGLQNCVDISGHELLRVVLARRGAAAPQVANIAFLKVSQCYSMDPDVLERLTSLVDTVRCF</sequence>
<dbReference type="OrthoDB" id="3181259at2759"/>
<accession>A0A5C2RY08</accession>
<name>A0A5C2RY08_9APHY</name>
<feature type="coiled-coil region" evidence="1">
    <location>
        <begin position="42"/>
        <end position="69"/>
    </location>
</feature>
<keyword evidence="3" id="KW-1185">Reference proteome</keyword>
<evidence type="ECO:0000313" key="3">
    <source>
        <dbReference type="Proteomes" id="UP000313359"/>
    </source>
</evidence>
<reference evidence="2" key="1">
    <citation type="journal article" date="2018" name="Genome Biol. Evol.">
        <title>Genomics and development of Lentinus tigrinus, a white-rot wood-decaying mushroom with dimorphic fruiting bodies.</title>
        <authorList>
            <person name="Wu B."/>
            <person name="Xu Z."/>
            <person name="Knudson A."/>
            <person name="Carlson A."/>
            <person name="Chen N."/>
            <person name="Kovaka S."/>
            <person name="LaButti K."/>
            <person name="Lipzen A."/>
            <person name="Pennachio C."/>
            <person name="Riley R."/>
            <person name="Schakwitz W."/>
            <person name="Umezawa K."/>
            <person name="Ohm R.A."/>
            <person name="Grigoriev I.V."/>
            <person name="Nagy L.G."/>
            <person name="Gibbons J."/>
            <person name="Hibbett D."/>
        </authorList>
    </citation>
    <scope>NUCLEOTIDE SEQUENCE [LARGE SCALE GENOMIC DNA]</scope>
    <source>
        <strain evidence="2">ALCF2SS1-6</strain>
    </source>
</reference>